<dbReference type="HAMAP" id="MF_00048">
    <property type="entry name" value="UPF0102"/>
    <property type="match status" value="1"/>
</dbReference>
<keyword evidence="4" id="KW-1185">Reference proteome</keyword>
<dbReference type="EMBL" id="QGNA01000003">
    <property type="protein sequence ID" value="PWS36882.1"/>
    <property type="molecule type" value="Genomic_DNA"/>
</dbReference>
<dbReference type="AlphaFoldDB" id="A0A317FES9"/>
<organism evidence="3 4">
    <name type="scientific">Falsiroseomonas bella</name>
    <dbReference type="NCBI Taxonomy" id="2184016"/>
    <lineage>
        <taxon>Bacteria</taxon>
        <taxon>Pseudomonadati</taxon>
        <taxon>Pseudomonadota</taxon>
        <taxon>Alphaproteobacteria</taxon>
        <taxon>Acetobacterales</taxon>
        <taxon>Roseomonadaceae</taxon>
        <taxon>Falsiroseomonas</taxon>
    </lineage>
</organism>
<dbReference type="InterPro" id="IPR011856">
    <property type="entry name" value="tRNA_endonuc-like_dom_sf"/>
</dbReference>
<dbReference type="Pfam" id="PF02021">
    <property type="entry name" value="UPF0102"/>
    <property type="match status" value="1"/>
</dbReference>
<dbReference type="GO" id="GO:0004519">
    <property type="term" value="F:endonuclease activity"/>
    <property type="evidence" value="ECO:0007669"/>
    <property type="project" value="UniProtKB-KW"/>
</dbReference>
<dbReference type="Proteomes" id="UP000245765">
    <property type="component" value="Unassembled WGS sequence"/>
</dbReference>
<keyword evidence="3" id="KW-0255">Endonuclease</keyword>
<protein>
    <recommendedName>
        <fullName evidence="2">UPF0102 protein DFH01_16350</fullName>
    </recommendedName>
</protein>
<name>A0A317FES9_9PROT</name>
<dbReference type="InterPro" id="IPR011335">
    <property type="entry name" value="Restrct_endonuc-II-like"/>
</dbReference>
<reference evidence="4" key="1">
    <citation type="submission" date="2018-05" db="EMBL/GenBank/DDBJ databases">
        <authorList>
            <person name="Du Z."/>
            <person name="Wang X."/>
        </authorList>
    </citation>
    <scope>NUCLEOTIDE SEQUENCE [LARGE SCALE GENOMIC DNA]</scope>
    <source>
        <strain evidence="4">CQN31</strain>
    </source>
</reference>
<dbReference type="PANTHER" id="PTHR34039">
    <property type="entry name" value="UPF0102 PROTEIN YRAN"/>
    <property type="match status" value="1"/>
</dbReference>
<evidence type="ECO:0000256" key="1">
    <source>
        <dbReference type="ARBA" id="ARBA00006738"/>
    </source>
</evidence>
<keyword evidence="3" id="KW-0378">Hydrolase</keyword>
<keyword evidence="3" id="KW-0540">Nuclease</keyword>
<proteinExistence type="inferred from homology"/>
<dbReference type="Gene3D" id="3.40.1350.10">
    <property type="match status" value="1"/>
</dbReference>
<comment type="caution">
    <text evidence="3">The sequence shown here is derived from an EMBL/GenBank/DDBJ whole genome shotgun (WGS) entry which is preliminary data.</text>
</comment>
<evidence type="ECO:0000313" key="4">
    <source>
        <dbReference type="Proteomes" id="UP000245765"/>
    </source>
</evidence>
<dbReference type="RefSeq" id="WP_109871672.1">
    <property type="nucleotide sequence ID" value="NZ_QGNA01000003.1"/>
</dbReference>
<dbReference type="PANTHER" id="PTHR34039:SF1">
    <property type="entry name" value="UPF0102 PROTEIN YRAN"/>
    <property type="match status" value="1"/>
</dbReference>
<evidence type="ECO:0000313" key="3">
    <source>
        <dbReference type="EMBL" id="PWS36882.1"/>
    </source>
</evidence>
<accession>A0A317FES9</accession>
<evidence type="ECO:0000256" key="2">
    <source>
        <dbReference type="HAMAP-Rule" id="MF_00048"/>
    </source>
</evidence>
<sequence length="121" mass="12926">MGEDLRKAADRRGRHAEAKAAAALAAEGWAVLAQRVRTPAGEIDLVAEREGLLAFVEVKARASLTEAAFALGPRQRARLIAAAEAWMAANPAHGTAGVRFDVLLVDAEGRVRRIADAFRVE</sequence>
<dbReference type="GO" id="GO:0003676">
    <property type="term" value="F:nucleic acid binding"/>
    <property type="evidence" value="ECO:0007669"/>
    <property type="project" value="InterPro"/>
</dbReference>
<dbReference type="OrthoDB" id="9812968at2"/>
<dbReference type="InterPro" id="IPR003509">
    <property type="entry name" value="UPF0102_YraN-like"/>
</dbReference>
<dbReference type="SUPFAM" id="SSF52980">
    <property type="entry name" value="Restriction endonuclease-like"/>
    <property type="match status" value="1"/>
</dbReference>
<comment type="similarity">
    <text evidence="1 2">Belongs to the UPF0102 family.</text>
</comment>
<gene>
    <name evidence="3" type="ORF">DFH01_16350</name>
</gene>